<feature type="compositionally biased region" description="Basic and acidic residues" evidence="11">
    <location>
        <begin position="333"/>
        <end position="344"/>
    </location>
</feature>
<evidence type="ECO:0000256" key="7">
    <source>
        <dbReference type="ARBA" id="ARBA00022912"/>
    </source>
</evidence>
<keyword evidence="7 9" id="KW-0904">Protein phosphatase</keyword>
<dbReference type="AlphaFoldDB" id="A0A6G0Z859"/>
<evidence type="ECO:0000256" key="10">
    <source>
        <dbReference type="SAM" id="Coils"/>
    </source>
</evidence>
<dbReference type="PROSITE" id="PS51746">
    <property type="entry name" value="PPM_2"/>
    <property type="match status" value="1"/>
</dbReference>
<comment type="similarity">
    <text evidence="2 9">Belongs to the PP2C family.</text>
</comment>
<evidence type="ECO:0000256" key="8">
    <source>
        <dbReference type="ARBA" id="ARBA00023211"/>
    </source>
</evidence>
<keyword evidence="14" id="KW-1185">Reference proteome</keyword>
<reference evidence="13 14" key="1">
    <citation type="submission" date="2019-08" db="EMBL/GenBank/DDBJ databases">
        <title>Whole genome of Aphis craccivora.</title>
        <authorList>
            <person name="Voronova N.V."/>
            <person name="Shulinski R.S."/>
            <person name="Bandarenka Y.V."/>
            <person name="Zhorov D.G."/>
            <person name="Warner D."/>
        </authorList>
    </citation>
    <scope>NUCLEOTIDE SEQUENCE [LARGE SCALE GENOMIC DNA]</scope>
    <source>
        <strain evidence="13">180601</strain>
        <tissue evidence="13">Whole Body</tissue>
    </source>
</reference>
<dbReference type="InterPro" id="IPR001932">
    <property type="entry name" value="PPM-type_phosphatase-like_dom"/>
</dbReference>
<protein>
    <recommendedName>
        <fullName evidence="3">protein-serine/threonine phosphatase</fullName>
        <ecNumber evidence="3">3.1.3.16</ecNumber>
    </recommendedName>
</protein>
<organism evidence="13 14">
    <name type="scientific">Aphis craccivora</name>
    <name type="common">Cowpea aphid</name>
    <dbReference type="NCBI Taxonomy" id="307492"/>
    <lineage>
        <taxon>Eukaryota</taxon>
        <taxon>Metazoa</taxon>
        <taxon>Ecdysozoa</taxon>
        <taxon>Arthropoda</taxon>
        <taxon>Hexapoda</taxon>
        <taxon>Insecta</taxon>
        <taxon>Pterygota</taxon>
        <taxon>Neoptera</taxon>
        <taxon>Paraneoptera</taxon>
        <taxon>Hemiptera</taxon>
        <taxon>Sternorrhyncha</taxon>
        <taxon>Aphidomorpha</taxon>
        <taxon>Aphidoidea</taxon>
        <taxon>Aphididae</taxon>
        <taxon>Aphidini</taxon>
        <taxon>Aphis</taxon>
        <taxon>Aphis</taxon>
    </lineage>
</organism>
<evidence type="ECO:0000256" key="1">
    <source>
        <dbReference type="ARBA" id="ARBA00001936"/>
    </source>
</evidence>
<dbReference type="OrthoDB" id="10264738at2759"/>
<name>A0A6G0Z859_APHCR</name>
<keyword evidence="10" id="KW-0175">Coiled coil</keyword>
<feature type="region of interest" description="Disordered" evidence="11">
    <location>
        <begin position="1"/>
        <end position="21"/>
    </location>
</feature>
<dbReference type="GO" id="GO:0046872">
    <property type="term" value="F:metal ion binding"/>
    <property type="evidence" value="ECO:0007669"/>
    <property type="project" value="UniProtKB-KW"/>
</dbReference>
<accession>A0A6G0Z859</accession>
<evidence type="ECO:0000259" key="12">
    <source>
        <dbReference type="PROSITE" id="PS51746"/>
    </source>
</evidence>
<dbReference type="EMBL" id="VUJU01001178">
    <property type="protein sequence ID" value="KAF0766504.1"/>
    <property type="molecule type" value="Genomic_DNA"/>
</dbReference>
<dbReference type="InterPro" id="IPR015655">
    <property type="entry name" value="PP2C"/>
</dbReference>
<feature type="region of interest" description="Disordered" evidence="11">
    <location>
        <begin position="521"/>
        <end position="556"/>
    </location>
</feature>
<evidence type="ECO:0000313" key="14">
    <source>
        <dbReference type="Proteomes" id="UP000478052"/>
    </source>
</evidence>
<feature type="compositionally biased region" description="Basic and acidic residues" evidence="11">
    <location>
        <begin position="539"/>
        <end position="556"/>
    </location>
</feature>
<dbReference type="PANTHER" id="PTHR13832">
    <property type="entry name" value="PROTEIN PHOSPHATASE 2C"/>
    <property type="match status" value="1"/>
</dbReference>
<comment type="caution">
    <text evidence="13">The sequence shown here is derived from an EMBL/GenBank/DDBJ whole genome shotgun (WGS) entry which is preliminary data.</text>
</comment>
<comment type="cofactor">
    <cofactor evidence="1">
        <name>Mn(2+)</name>
        <dbReference type="ChEBI" id="CHEBI:29035"/>
    </cofactor>
</comment>
<evidence type="ECO:0000256" key="11">
    <source>
        <dbReference type="SAM" id="MobiDB-lite"/>
    </source>
</evidence>
<dbReference type="SMART" id="SM00332">
    <property type="entry name" value="PP2Cc"/>
    <property type="match status" value="1"/>
</dbReference>
<evidence type="ECO:0000256" key="5">
    <source>
        <dbReference type="ARBA" id="ARBA00022801"/>
    </source>
</evidence>
<evidence type="ECO:0000256" key="3">
    <source>
        <dbReference type="ARBA" id="ARBA00013081"/>
    </source>
</evidence>
<gene>
    <name evidence="13" type="ORF">FWK35_00013914</name>
</gene>
<keyword evidence="4" id="KW-0479">Metal-binding</keyword>
<feature type="coiled-coil region" evidence="10">
    <location>
        <begin position="107"/>
        <end position="178"/>
    </location>
</feature>
<keyword evidence="5 9" id="KW-0378">Hydrolase</keyword>
<feature type="compositionally biased region" description="Acidic residues" evidence="11">
    <location>
        <begin position="314"/>
        <end position="332"/>
    </location>
</feature>
<dbReference type="GO" id="GO:0004722">
    <property type="term" value="F:protein serine/threonine phosphatase activity"/>
    <property type="evidence" value="ECO:0007669"/>
    <property type="project" value="UniProtKB-EC"/>
</dbReference>
<evidence type="ECO:0000313" key="13">
    <source>
        <dbReference type="EMBL" id="KAF0766504.1"/>
    </source>
</evidence>
<evidence type="ECO:0000256" key="6">
    <source>
        <dbReference type="ARBA" id="ARBA00022842"/>
    </source>
</evidence>
<evidence type="ECO:0000256" key="9">
    <source>
        <dbReference type="RuleBase" id="RU003465"/>
    </source>
</evidence>
<dbReference type="Pfam" id="PF00481">
    <property type="entry name" value="PP2C"/>
    <property type="match status" value="2"/>
</dbReference>
<dbReference type="Gene3D" id="3.60.40.10">
    <property type="entry name" value="PPM-type phosphatase domain"/>
    <property type="match status" value="2"/>
</dbReference>
<dbReference type="PROSITE" id="PS01032">
    <property type="entry name" value="PPM_1"/>
    <property type="match status" value="1"/>
</dbReference>
<dbReference type="PANTHER" id="PTHR13832:SF803">
    <property type="entry name" value="PROTEIN PHOSPHATASE 1G"/>
    <property type="match status" value="1"/>
</dbReference>
<keyword evidence="6" id="KW-0460">Magnesium</keyword>
<keyword evidence="8" id="KW-0464">Manganese</keyword>
<dbReference type="Proteomes" id="UP000478052">
    <property type="component" value="Unassembled WGS sequence"/>
</dbReference>
<dbReference type="InterPro" id="IPR000222">
    <property type="entry name" value="PP2C_BS"/>
</dbReference>
<evidence type="ECO:0000256" key="2">
    <source>
        <dbReference type="ARBA" id="ARBA00006702"/>
    </source>
</evidence>
<dbReference type="CDD" id="cd00143">
    <property type="entry name" value="PP2Cc"/>
    <property type="match status" value="1"/>
</dbReference>
<feature type="region of interest" description="Disordered" evidence="11">
    <location>
        <begin position="195"/>
        <end position="344"/>
    </location>
</feature>
<feature type="domain" description="PPM-type phosphatase" evidence="12">
    <location>
        <begin position="23"/>
        <end position="520"/>
    </location>
</feature>
<dbReference type="SUPFAM" id="SSF81606">
    <property type="entry name" value="PP2C-like"/>
    <property type="match status" value="1"/>
</dbReference>
<sequence length="556" mass="61357">MGTYLSKPVTDKESHDTENEWLSCGSSSMQGWRESQEDAHNCLLDFDKKVALFAVYDGHGGAEVAQYAAETLPALVKNTLYDNQDFEQALIKAYMDFDNSLIEAPVIEKLMALREDVSEECADEEEEREELNELYEEAKMPIEDIILKYKNKIIENMDKKKEKEMKELEDAKEKETEDAASMCLKKDLPLVTRNDACGSSSSSSSVTVSDDKTNVGNGIDECKSKDSAAESSSSAKVSCSLNDDEDDKNSDPECGPSGSNGFNGIEQLPSSLCIINDDSEDDTDDDDDDDDDYDSDVAVDPKSLCDKYNSNFDSESDSDIEEEGEEEEEEELSMDRLDEDKPGKDSGCTAVMALLVNNKLYVANAGDSRCVASVGGKAHDMSKDHKPEDEPELTRINKAGGRVSSDGRVNGGLNLSRALGDHSYKQNKDLPNTEQMITALPDVTVLDITPDDNDFIVLACDGIWNSLSSQEVVDFISERINKPDVKLSSICEELFEQCLAPNTLSDGTGCDNMTCIIVKLKQKQKRSRSDDEEDNSEGGEYKKQKSEDSIESESVH</sequence>
<feature type="compositionally biased region" description="Basic and acidic residues" evidence="11">
    <location>
        <begin position="9"/>
        <end position="18"/>
    </location>
</feature>
<feature type="compositionally biased region" description="Acidic residues" evidence="11">
    <location>
        <begin position="277"/>
        <end position="297"/>
    </location>
</feature>
<dbReference type="InterPro" id="IPR036457">
    <property type="entry name" value="PPM-type-like_dom_sf"/>
</dbReference>
<feature type="compositionally biased region" description="Low complexity" evidence="11">
    <location>
        <begin position="229"/>
        <end position="240"/>
    </location>
</feature>
<proteinExistence type="inferred from homology"/>
<evidence type="ECO:0000256" key="4">
    <source>
        <dbReference type="ARBA" id="ARBA00022723"/>
    </source>
</evidence>
<dbReference type="EC" id="3.1.3.16" evidence="3"/>